<feature type="transmembrane region" description="Helical" evidence="10">
    <location>
        <begin position="7"/>
        <end position="31"/>
    </location>
</feature>
<dbReference type="Proteomes" id="UP000286931">
    <property type="component" value="Unassembled WGS sequence"/>
</dbReference>
<evidence type="ECO:0000256" key="4">
    <source>
        <dbReference type="ARBA" id="ARBA00022989"/>
    </source>
</evidence>
<feature type="transmembrane region" description="Helical" evidence="10">
    <location>
        <begin position="331"/>
        <end position="350"/>
    </location>
</feature>
<comment type="caution">
    <text evidence="11">The sequence shown here is derived from an EMBL/GenBank/DDBJ whole genome shotgun (WGS) entry which is preliminary data.</text>
</comment>
<proteinExistence type="predicted"/>
<evidence type="ECO:0000256" key="3">
    <source>
        <dbReference type="ARBA" id="ARBA00022692"/>
    </source>
</evidence>
<dbReference type="Pfam" id="PF00654">
    <property type="entry name" value="Voltage_CLC"/>
    <property type="match status" value="1"/>
</dbReference>
<evidence type="ECO:0000256" key="8">
    <source>
        <dbReference type="ARBA" id="ARBA00023214"/>
    </source>
</evidence>
<feature type="transmembrane region" description="Helical" evidence="10">
    <location>
        <begin position="143"/>
        <end position="171"/>
    </location>
</feature>
<keyword evidence="8" id="KW-0868">Chloride</keyword>
<keyword evidence="12" id="KW-1185">Reference proteome</keyword>
<sequence length="430" mass="42632">MLRAPGYLRLLLVAAVVGIPVSLAAFGFLTLEHAMQTGLWEHLPHEMGYSVAPWWWPLPLLTLAGLVVAGVAARLPGAGGHLPVNGLGGPPILPSALPGVVVAALASLSFGAVLGPEAPLMAIGSALALSAVRSAKRAAAPELVAVLSAAGSAAAIAVVFGSPLVAAVLIIEGARLAGPRLTALILPCLLASGVGAVVFTGFGAWSGLATGALALPSLPPSRSLRAGDFLWGMPLAALIGCGVVLLMTLGRRVADWTGPHPTRRIVMCAIVVGALTAGYAASTGRSPEEAALSGQSTLAALAADPHSWSTSALALLVLAKGLAWSVSLGSLRGGPVFPVLMLGAAAALLCQDLPGFGALPGLAVGLAAAASAALRLPLSATVLGVLLLGDQGTEQVPVLIVASVVAFVVGELTRARCAPHPPDSATAGPS</sequence>
<evidence type="ECO:0000256" key="7">
    <source>
        <dbReference type="ARBA" id="ARBA00023173"/>
    </source>
</evidence>
<organism evidence="11 12">
    <name type="scientific">Embleya hyalina</name>
    <dbReference type="NCBI Taxonomy" id="516124"/>
    <lineage>
        <taxon>Bacteria</taxon>
        <taxon>Bacillati</taxon>
        <taxon>Actinomycetota</taxon>
        <taxon>Actinomycetes</taxon>
        <taxon>Kitasatosporales</taxon>
        <taxon>Streptomycetaceae</taxon>
        <taxon>Embleya</taxon>
    </lineage>
</organism>
<feature type="transmembrane region" description="Helical" evidence="10">
    <location>
        <begin position="362"/>
        <end position="389"/>
    </location>
</feature>
<dbReference type="PANTHER" id="PTHR43427:SF6">
    <property type="entry name" value="CHLORIDE CHANNEL PROTEIN CLC-E"/>
    <property type="match status" value="1"/>
</dbReference>
<evidence type="ECO:0000256" key="2">
    <source>
        <dbReference type="ARBA" id="ARBA00022448"/>
    </source>
</evidence>
<dbReference type="GO" id="GO:0034707">
    <property type="term" value="C:chloride channel complex"/>
    <property type="evidence" value="ECO:0007669"/>
    <property type="project" value="UniProtKB-KW"/>
</dbReference>
<evidence type="ECO:0000256" key="6">
    <source>
        <dbReference type="ARBA" id="ARBA00023136"/>
    </source>
</evidence>
<keyword evidence="4 10" id="KW-1133">Transmembrane helix</keyword>
<evidence type="ECO:0008006" key="13">
    <source>
        <dbReference type="Google" id="ProtNLM"/>
    </source>
</evidence>
<feature type="transmembrane region" description="Helical" evidence="10">
    <location>
        <begin position="229"/>
        <end position="250"/>
    </location>
</feature>
<keyword evidence="7" id="KW-0869">Chloride channel</keyword>
<dbReference type="AlphaFoldDB" id="A0A401Z6K5"/>
<accession>A0A401Z6K5</accession>
<dbReference type="GO" id="GO:0005886">
    <property type="term" value="C:plasma membrane"/>
    <property type="evidence" value="ECO:0007669"/>
    <property type="project" value="TreeGrafter"/>
</dbReference>
<dbReference type="GO" id="GO:0005254">
    <property type="term" value="F:chloride channel activity"/>
    <property type="evidence" value="ECO:0007669"/>
    <property type="project" value="UniProtKB-KW"/>
</dbReference>
<gene>
    <name evidence="11" type="ORF">EHYA_10261</name>
</gene>
<evidence type="ECO:0000256" key="1">
    <source>
        <dbReference type="ARBA" id="ARBA00004141"/>
    </source>
</evidence>
<name>A0A401Z6K5_9ACTN</name>
<keyword evidence="9" id="KW-0407">Ion channel</keyword>
<evidence type="ECO:0000256" key="9">
    <source>
        <dbReference type="ARBA" id="ARBA00023303"/>
    </source>
</evidence>
<feature type="transmembrane region" description="Helical" evidence="10">
    <location>
        <begin position="395"/>
        <end position="413"/>
    </location>
</feature>
<dbReference type="InterPro" id="IPR014743">
    <property type="entry name" value="Cl-channel_core"/>
</dbReference>
<evidence type="ECO:0000256" key="10">
    <source>
        <dbReference type="SAM" id="Phobius"/>
    </source>
</evidence>
<evidence type="ECO:0000313" key="11">
    <source>
        <dbReference type="EMBL" id="GCE02484.1"/>
    </source>
</evidence>
<feature type="transmembrane region" description="Helical" evidence="10">
    <location>
        <begin position="54"/>
        <end position="75"/>
    </location>
</feature>
<dbReference type="PANTHER" id="PTHR43427">
    <property type="entry name" value="CHLORIDE CHANNEL PROTEIN CLC-E"/>
    <property type="match status" value="1"/>
</dbReference>
<dbReference type="InterPro" id="IPR050368">
    <property type="entry name" value="ClC-type_chloride_channel"/>
</dbReference>
<comment type="subcellular location">
    <subcellularLocation>
        <location evidence="1">Membrane</location>
        <topology evidence="1">Multi-pass membrane protein</topology>
    </subcellularLocation>
</comment>
<feature type="transmembrane region" description="Helical" evidence="10">
    <location>
        <begin position="96"/>
        <end position="115"/>
    </location>
</feature>
<dbReference type="InterPro" id="IPR001807">
    <property type="entry name" value="ClC"/>
</dbReference>
<dbReference type="Gene3D" id="1.10.3080.10">
    <property type="entry name" value="Clc chloride channel"/>
    <property type="match status" value="1"/>
</dbReference>
<dbReference type="SUPFAM" id="SSF81340">
    <property type="entry name" value="Clc chloride channel"/>
    <property type="match status" value="1"/>
</dbReference>
<protein>
    <recommendedName>
        <fullName evidence="13">Chloride channel protein</fullName>
    </recommendedName>
</protein>
<keyword evidence="6 10" id="KW-0472">Membrane</keyword>
<keyword evidence="5" id="KW-0406">Ion transport</keyword>
<keyword evidence="3 10" id="KW-0812">Transmembrane</keyword>
<evidence type="ECO:0000256" key="5">
    <source>
        <dbReference type="ARBA" id="ARBA00023065"/>
    </source>
</evidence>
<feature type="transmembrane region" description="Helical" evidence="10">
    <location>
        <begin position="183"/>
        <end position="209"/>
    </location>
</feature>
<keyword evidence="2" id="KW-0813">Transport</keyword>
<feature type="transmembrane region" description="Helical" evidence="10">
    <location>
        <begin position="262"/>
        <end position="281"/>
    </location>
</feature>
<dbReference type="EMBL" id="BIFH01000065">
    <property type="protein sequence ID" value="GCE02484.1"/>
    <property type="molecule type" value="Genomic_DNA"/>
</dbReference>
<reference evidence="11 12" key="1">
    <citation type="submission" date="2018-12" db="EMBL/GenBank/DDBJ databases">
        <title>Draft genome sequence of Embleya hyalina NBRC 13850T.</title>
        <authorList>
            <person name="Komaki H."/>
            <person name="Hosoyama A."/>
            <person name="Kimura A."/>
            <person name="Ichikawa N."/>
            <person name="Tamura T."/>
        </authorList>
    </citation>
    <scope>NUCLEOTIDE SEQUENCE [LARGE SCALE GENOMIC DNA]</scope>
    <source>
        <strain evidence="11 12">NBRC 13850</strain>
    </source>
</reference>
<evidence type="ECO:0000313" key="12">
    <source>
        <dbReference type="Proteomes" id="UP000286931"/>
    </source>
</evidence>